<keyword evidence="2" id="KW-1185">Reference proteome</keyword>
<evidence type="ECO:0000313" key="2">
    <source>
        <dbReference type="Proteomes" id="UP000027135"/>
    </source>
</evidence>
<name>A0A067RER0_ZOONE</name>
<organism evidence="1 2">
    <name type="scientific">Zootermopsis nevadensis</name>
    <name type="common">Dampwood termite</name>
    <dbReference type="NCBI Taxonomy" id="136037"/>
    <lineage>
        <taxon>Eukaryota</taxon>
        <taxon>Metazoa</taxon>
        <taxon>Ecdysozoa</taxon>
        <taxon>Arthropoda</taxon>
        <taxon>Hexapoda</taxon>
        <taxon>Insecta</taxon>
        <taxon>Pterygota</taxon>
        <taxon>Neoptera</taxon>
        <taxon>Polyneoptera</taxon>
        <taxon>Dictyoptera</taxon>
        <taxon>Blattodea</taxon>
        <taxon>Blattoidea</taxon>
        <taxon>Termitoidae</taxon>
        <taxon>Termopsidae</taxon>
        <taxon>Zootermopsis</taxon>
    </lineage>
</organism>
<dbReference type="InParanoid" id="A0A067RER0"/>
<protein>
    <submittedName>
        <fullName evidence="1">Uncharacterized protein</fullName>
    </submittedName>
</protein>
<accession>A0A067RER0</accession>
<reference evidence="1 2" key="1">
    <citation type="journal article" date="2014" name="Nat. Commun.">
        <title>Molecular traces of alternative social organization in a termite genome.</title>
        <authorList>
            <person name="Terrapon N."/>
            <person name="Li C."/>
            <person name="Robertson H.M."/>
            <person name="Ji L."/>
            <person name="Meng X."/>
            <person name="Booth W."/>
            <person name="Chen Z."/>
            <person name="Childers C.P."/>
            <person name="Glastad K.M."/>
            <person name="Gokhale K."/>
            <person name="Gowin J."/>
            <person name="Gronenberg W."/>
            <person name="Hermansen R.A."/>
            <person name="Hu H."/>
            <person name="Hunt B.G."/>
            <person name="Huylmans A.K."/>
            <person name="Khalil S.M."/>
            <person name="Mitchell R.D."/>
            <person name="Munoz-Torres M.C."/>
            <person name="Mustard J.A."/>
            <person name="Pan H."/>
            <person name="Reese J.T."/>
            <person name="Scharf M.E."/>
            <person name="Sun F."/>
            <person name="Vogel H."/>
            <person name="Xiao J."/>
            <person name="Yang W."/>
            <person name="Yang Z."/>
            <person name="Yang Z."/>
            <person name="Zhou J."/>
            <person name="Zhu J."/>
            <person name="Brent C.S."/>
            <person name="Elsik C.G."/>
            <person name="Goodisman M.A."/>
            <person name="Liberles D.A."/>
            <person name="Roe R.M."/>
            <person name="Vargo E.L."/>
            <person name="Vilcinskas A."/>
            <person name="Wang J."/>
            <person name="Bornberg-Bauer E."/>
            <person name="Korb J."/>
            <person name="Zhang G."/>
            <person name="Liebig J."/>
        </authorList>
    </citation>
    <scope>NUCLEOTIDE SEQUENCE [LARGE SCALE GENOMIC DNA]</scope>
    <source>
        <tissue evidence="1">Whole organism</tissue>
    </source>
</reference>
<proteinExistence type="predicted"/>
<dbReference type="Proteomes" id="UP000027135">
    <property type="component" value="Unassembled WGS sequence"/>
</dbReference>
<sequence length="139" mass="16085">MASLLVSLPWHPSTIPPLKPMFVFPAMDARSSVCYLSAEHTTELLQSKRGHAKVTRYRGYEVSTCTFHILTTKQQVPGTPPNKLMWFFSKTLRITCCGSCRITWTENKYLAYPFDIFIRHTRGRHTRVDLNGTILRYVF</sequence>
<gene>
    <name evidence="1" type="ORF">L798_01090</name>
</gene>
<dbReference type="EMBL" id="KK852509">
    <property type="protein sequence ID" value="KDR22376.1"/>
    <property type="molecule type" value="Genomic_DNA"/>
</dbReference>
<evidence type="ECO:0000313" key="1">
    <source>
        <dbReference type="EMBL" id="KDR22376.1"/>
    </source>
</evidence>
<dbReference type="AlphaFoldDB" id="A0A067RER0"/>